<comment type="caution">
    <text evidence="2">The sequence shown here is derived from an EMBL/GenBank/DDBJ whole genome shotgun (WGS) entry which is preliminary data.</text>
</comment>
<reference evidence="2" key="1">
    <citation type="submission" date="2023-07" db="EMBL/GenBank/DDBJ databases">
        <authorList>
            <consortium name="CYATHOMIX"/>
        </authorList>
    </citation>
    <scope>NUCLEOTIDE SEQUENCE</scope>
    <source>
        <strain evidence="2">N/A</strain>
    </source>
</reference>
<gene>
    <name evidence="2" type="ORF">CYNAS_LOCUS20450</name>
</gene>
<feature type="compositionally biased region" description="Basic and acidic residues" evidence="1">
    <location>
        <begin position="35"/>
        <end position="46"/>
    </location>
</feature>
<evidence type="ECO:0000313" key="2">
    <source>
        <dbReference type="EMBL" id="CAJ0608467.1"/>
    </source>
</evidence>
<keyword evidence="3" id="KW-1185">Reference proteome</keyword>
<dbReference type="Proteomes" id="UP001176961">
    <property type="component" value="Unassembled WGS sequence"/>
</dbReference>
<feature type="region of interest" description="Disordered" evidence="1">
    <location>
        <begin position="1"/>
        <end position="81"/>
    </location>
</feature>
<dbReference type="AlphaFoldDB" id="A0AA36MGJ4"/>
<accession>A0AA36MGJ4</accession>
<evidence type="ECO:0000256" key="1">
    <source>
        <dbReference type="SAM" id="MobiDB-lite"/>
    </source>
</evidence>
<proteinExistence type="predicted"/>
<sequence>MQECLQSEQLPEKPVQEREEEAEEGQIQDVEFEEAAERTKSRDWSDVRAALEAIAGNERQRMPAMSRPSLVQERAGKDIRG</sequence>
<dbReference type="EMBL" id="CATQJL010000316">
    <property type="protein sequence ID" value="CAJ0608467.1"/>
    <property type="molecule type" value="Genomic_DNA"/>
</dbReference>
<feature type="compositionally biased region" description="Acidic residues" evidence="1">
    <location>
        <begin position="18"/>
        <end position="34"/>
    </location>
</feature>
<name>A0AA36MGJ4_CYLNA</name>
<evidence type="ECO:0000313" key="3">
    <source>
        <dbReference type="Proteomes" id="UP001176961"/>
    </source>
</evidence>
<organism evidence="2 3">
    <name type="scientific">Cylicocyclus nassatus</name>
    <name type="common">Nematode worm</name>
    <dbReference type="NCBI Taxonomy" id="53992"/>
    <lineage>
        <taxon>Eukaryota</taxon>
        <taxon>Metazoa</taxon>
        <taxon>Ecdysozoa</taxon>
        <taxon>Nematoda</taxon>
        <taxon>Chromadorea</taxon>
        <taxon>Rhabditida</taxon>
        <taxon>Rhabditina</taxon>
        <taxon>Rhabditomorpha</taxon>
        <taxon>Strongyloidea</taxon>
        <taxon>Strongylidae</taxon>
        <taxon>Cylicocyclus</taxon>
    </lineage>
</organism>
<protein>
    <submittedName>
        <fullName evidence="2">Uncharacterized protein</fullName>
    </submittedName>
</protein>